<dbReference type="InterPro" id="IPR022770">
    <property type="entry name" value="IucA/IucC-like_C"/>
</dbReference>
<evidence type="ECO:0000256" key="2">
    <source>
        <dbReference type="ARBA" id="ARBA00007832"/>
    </source>
</evidence>
<feature type="domain" description="Aerobactin siderophore biosynthesis IucA/IucC N-terminal" evidence="4">
    <location>
        <begin position="121"/>
        <end position="343"/>
    </location>
</feature>
<evidence type="ECO:0000313" key="6">
    <source>
        <dbReference type="EMBL" id="TQJ04619.1"/>
    </source>
</evidence>
<dbReference type="PANTHER" id="PTHR34384">
    <property type="entry name" value="L-2,3-DIAMINOPROPANOATE--CITRATE LIGASE"/>
    <property type="match status" value="1"/>
</dbReference>
<dbReference type="Pfam" id="PF04183">
    <property type="entry name" value="IucA_IucC"/>
    <property type="match status" value="1"/>
</dbReference>
<dbReference type="Pfam" id="PF06276">
    <property type="entry name" value="FhuF"/>
    <property type="match status" value="1"/>
</dbReference>
<sequence length="545" mass="59281">MNPGELVMRDLVDALIQENLFGFAEGRADTETGHYEVAAPGPPIRLLVRDGGALQRHRFAGGPVRHGDTELTPDALLRLLAADSPHGARVAADLRTAVEHAEVTLTARRRFTGPGGERLAATRDRPFHPTARAAVGWAAAELAEYGPMRRESLALAWVAVPADLLRFGGGPGSADLPAMLLTDHDRDRLAEALRGLDGWRALPVHPWQLEHVLPREFPANRLRPLPRAGRFHPTAALRTLGSATENGVHVKLPLGIATLGAARLLPPRYLDNGERAERTMRTLLAADPLLRHRVALCDERTWCGWHAAEGDEFADRPGQLAAQVRRYPPIEPDALALPMAALAAHEWDHLSGLIDREPVAFFTETAEIFLKVALGFLRYGVLPELHGQNVVLVLRAGSPVRLVLRDHDTLRLHPAWMAAAGVPDPGYRVKPGAPQSLRLDSPAELLGYLQTLGIQVNLYGIADALARHLGIAEGVFWRRIRTAITGALDTLELPGHLANLVKRRLLDAPHWPSRQVLGPLLREGSSTGVSMPASTGQVPNPLVRA</sequence>
<dbReference type="RefSeq" id="WP_142000276.1">
    <property type="nucleotide sequence ID" value="NZ_VFML01000001.1"/>
</dbReference>
<comment type="caution">
    <text evidence="6">The sequence shown here is derived from an EMBL/GenBank/DDBJ whole genome shotgun (WGS) entry which is preliminary data.</text>
</comment>
<accession>A0A542DND8</accession>
<organism evidence="6 7">
    <name type="scientific">Amycolatopsis cihanbeyliensis</name>
    <dbReference type="NCBI Taxonomy" id="1128664"/>
    <lineage>
        <taxon>Bacteria</taxon>
        <taxon>Bacillati</taxon>
        <taxon>Actinomycetota</taxon>
        <taxon>Actinomycetes</taxon>
        <taxon>Pseudonocardiales</taxon>
        <taxon>Pseudonocardiaceae</taxon>
        <taxon>Amycolatopsis</taxon>
    </lineage>
</organism>
<dbReference type="InterPro" id="IPR007310">
    <property type="entry name" value="Aerobactin_biosyn_IucA/IucC_N"/>
</dbReference>
<evidence type="ECO:0000259" key="4">
    <source>
        <dbReference type="Pfam" id="PF04183"/>
    </source>
</evidence>
<evidence type="ECO:0000313" key="7">
    <source>
        <dbReference type="Proteomes" id="UP000320876"/>
    </source>
</evidence>
<feature type="region of interest" description="Disordered" evidence="3">
    <location>
        <begin position="526"/>
        <end position="545"/>
    </location>
</feature>
<comment type="pathway">
    <text evidence="1">Siderophore biosynthesis.</text>
</comment>
<reference evidence="6 7" key="1">
    <citation type="submission" date="2019-06" db="EMBL/GenBank/DDBJ databases">
        <title>Sequencing the genomes of 1000 actinobacteria strains.</title>
        <authorList>
            <person name="Klenk H.-P."/>
        </authorList>
    </citation>
    <scope>NUCLEOTIDE SEQUENCE [LARGE SCALE GENOMIC DNA]</scope>
    <source>
        <strain evidence="6 7">DSM 45679</strain>
    </source>
</reference>
<dbReference type="Proteomes" id="UP000320876">
    <property type="component" value="Unassembled WGS sequence"/>
</dbReference>
<evidence type="ECO:0000259" key="5">
    <source>
        <dbReference type="Pfam" id="PF06276"/>
    </source>
</evidence>
<dbReference type="Gene3D" id="1.10.510.40">
    <property type="match status" value="1"/>
</dbReference>
<keyword evidence="7" id="KW-1185">Reference proteome</keyword>
<protein>
    <submittedName>
        <fullName evidence="6">Siderophore synthetase component</fullName>
    </submittedName>
</protein>
<dbReference type="OrthoDB" id="495728at2"/>
<gene>
    <name evidence="6" type="ORF">FB471_4422</name>
</gene>
<feature type="domain" description="Aerobactin siderophore biosynthesis IucA/IucC-like C-terminal" evidence="5">
    <location>
        <begin position="376"/>
        <end position="517"/>
    </location>
</feature>
<evidence type="ECO:0000256" key="1">
    <source>
        <dbReference type="ARBA" id="ARBA00004924"/>
    </source>
</evidence>
<dbReference type="PANTHER" id="PTHR34384:SF6">
    <property type="entry name" value="STAPHYLOFERRIN B SYNTHASE"/>
    <property type="match status" value="1"/>
</dbReference>
<feature type="compositionally biased region" description="Polar residues" evidence="3">
    <location>
        <begin position="526"/>
        <end position="538"/>
    </location>
</feature>
<dbReference type="AlphaFoldDB" id="A0A542DND8"/>
<dbReference type="InterPro" id="IPR037455">
    <property type="entry name" value="LucA/IucC-like"/>
</dbReference>
<proteinExistence type="inferred from homology"/>
<dbReference type="GO" id="GO:0016881">
    <property type="term" value="F:acid-amino acid ligase activity"/>
    <property type="evidence" value="ECO:0007669"/>
    <property type="project" value="UniProtKB-ARBA"/>
</dbReference>
<name>A0A542DND8_AMYCI</name>
<dbReference type="GO" id="GO:0019290">
    <property type="term" value="P:siderophore biosynthetic process"/>
    <property type="evidence" value="ECO:0007669"/>
    <property type="project" value="InterPro"/>
</dbReference>
<comment type="similarity">
    <text evidence="2">Belongs to the IucA/IucC family.</text>
</comment>
<evidence type="ECO:0000256" key="3">
    <source>
        <dbReference type="SAM" id="MobiDB-lite"/>
    </source>
</evidence>
<dbReference type="EMBL" id="VFML01000001">
    <property type="protein sequence ID" value="TQJ04619.1"/>
    <property type="molecule type" value="Genomic_DNA"/>
</dbReference>